<reference evidence="3" key="2">
    <citation type="submission" date="2023-05" db="EMBL/GenBank/DDBJ databases">
        <authorList>
            <person name="Schelkunov M.I."/>
        </authorList>
    </citation>
    <scope>NUCLEOTIDE SEQUENCE</scope>
    <source>
        <strain evidence="3">Hsosn_3</strain>
        <tissue evidence="3">Leaf</tissue>
    </source>
</reference>
<evidence type="ECO:0000313" key="3">
    <source>
        <dbReference type="EMBL" id="KAK1351414.1"/>
    </source>
</evidence>
<feature type="domain" description="Retrotransposon gag" evidence="2">
    <location>
        <begin position="48"/>
        <end position="142"/>
    </location>
</feature>
<feature type="region of interest" description="Disordered" evidence="1">
    <location>
        <begin position="1"/>
        <end position="42"/>
    </location>
</feature>
<name>A0AAD8GNB2_9APIA</name>
<feature type="compositionally biased region" description="Acidic residues" evidence="1">
    <location>
        <begin position="20"/>
        <end position="42"/>
    </location>
</feature>
<gene>
    <name evidence="3" type="ORF">POM88_054387</name>
</gene>
<comment type="caution">
    <text evidence="3">The sequence shown here is derived from an EMBL/GenBank/DDBJ whole genome shotgun (WGS) entry which is preliminary data.</text>
</comment>
<accession>A0AAD8GNB2</accession>
<dbReference type="Proteomes" id="UP001237642">
    <property type="component" value="Unassembled WGS sequence"/>
</dbReference>
<reference evidence="3" key="1">
    <citation type="submission" date="2023-02" db="EMBL/GenBank/DDBJ databases">
        <title>Genome of toxic invasive species Heracleum sosnowskyi carries increased number of genes despite the absence of recent whole-genome duplications.</title>
        <authorList>
            <person name="Schelkunov M."/>
            <person name="Shtratnikova V."/>
            <person name="Makarenko M."/>
            <person name="Klepikova A."/>
            <person name="Omelchenko D."/>
            <person name="Novikova G."/>
            <person name="Obukhova E."/>
            <person name="Bogdanov V."/>
            <person name="Penin A."/>
            <person name="Logacheva M."/>
        </authorList>
    </citation>
    <scope>NUCLEOTIDE SEQUENCE</scope>
    <source>
        <strain evidence="3">Hsosn_3</strain>
        <tissue evidence="3">Leaf</tissue>
    </source>
</reference>
<sequence length="142" mass="17130">MPPRRMGTKANPLTSKQDDLDFGGDDESYDEQEFEEEPEEEGTEETVFATYLLKGEEDYWWEAKKNLETDAIITWERFNKLFLDKYFSRFMENQMELKFLELKQNNLTVAEYEDEFTELSRFVPEFVNMEDKKSRRFQQGLK</sequence>
<proteinExistence type="predicted"/>
<protein>
    <recommendedName>
        <fullName evidence="2">Retrotransposon gag domain-containing protein</fullName>
    </recommendedName>
</protein>
<evidence type="ECO:0000256" key="1">
    <source>
        <dbReference type="SAM" id="MobiDB-lite"/>
    </source>
</evidence>
<keyword evidence="4" id="KW-1185">Reference proteome</keyword>
<dbReference type="EMBL" id="JAUIZM010000038">
    <property type="protein sequence ID" value="KAK1351414.1"/>
    <property type="molecule type" value="Genomic_DNA"/>
</dbReference>
<evidence type="ECO:0000259" key="2">
    <source>
        <dbReference type="Pfam" id="PF03732"/>
    </source>
</evidence>
<evidence type="ECO:0000313" key="4">
    <source>
        <dbReference type="Proteomes" id="UP001237642"/>
    </source>
</evidence>
<dbReference type="AlphaFoldDB" id="A0AAD8GNB2"/>
<dbReference type="Pfam" id="PF03732">
    <property type="entry name" value="Retrotrans_gag"/>
    <property type="match status" value="1"/>
</dbReference>
<organism evidence="3 4">
    <name type="scientific">Heracleum sosnowskyi</name>
    <dbReference type="NCBI Taxonomy" id="360622"/>
    <lineage>
        <taxon>Eukaryota</taxon>
        <taxon>Viridiplantae</taxon>
        <taxon>Streptophyta</taxon>
        <taxon>Embryophyta</taxon>
        <taxon>Tracheophyta</taxon>
        <taxon>Spermatophyta</taxon>
        <taxon>Magnoliopsida</taxon>
        <taxon>eudicotyledons</taxon>
        <taxon>Gunneridae</taxon>
        <taxon>Pentapetalae</taxon>
        <taxon>asterids</taxon>
        <taxon>campanulids</taxon>
        <taxon>Apiales</taxon>
        <taxon>Apiaceae</taxon>
        <taxon>Apioideae</taxon>
        <taxon>apioid superclade</taxon>
        <taxon>Tordylieae</taxon>
        <taxon>Tordyliinae</taxon>
        <taxon>Heracleum</taxon>
    </lineage>
</organism>
<dbReference type="InterPro" id="IPR005162">
    <property type="entry name" value="Retrotrans_gag_dom"/>
</dbReference>